<name>A0A6V6Z0I9_9FLAO</name>
<reference evidence="2 3" key="1">
    <citation type="submission" date="2020-06" db="EMBL/GenBank/DDBJ databases">
        <authorList>
            <person name="Criscuolo A."/>
        </authorList>
    </citation>
    <scope>NUCLEOTIDE SEQUENCE [LARGE SCALE GENOMIC DNA]</scope>
    <source>
        <strain evidence="3">CIP 111411</strain>
    </source>
</reference>
<organism evidence="2 3">
    <name type="scientific">Flavobacterium salmonis</name>
    <dbReference type="NCBI Taxonomy" id="2654844"/>
    <lineage>
        <taxon>Bacteria</taxon>
        <taxon>Pseudomonadati</taxon>
        <taxon>Bacteroidota</taxon>
        <taxon>Flavobacteriia</taxon>
        <taxon>Flavobacteriales</taxon>
        <taxon>Flavobacteriaceae</taxon>
        <taxon>Flavobacterium</taxon>
    </lineage>
</organism>
<dbReference type="InterPro" id="IPR035093">
    <property type="entry name" value="RelE/ParE_toxin_dom_sf"/>
</dbReference>
<comment type="caution">
    <text evidence="2">The sequence shown here is derived from an EMBL/GenBank/DDBJ whole genome shotgun (WGS) entry which is preliminary data.</text>
</comment>
<dbReference type="Pfam" id="PF05016">
    <property type="entry name" value="ParE_toxin"/>
    <property type="match status" value="1"/>
</dbReference>
<dbReference type="SUPFAM" id="SSF143011">
    <property type="entry name" value="RelE-like"/>
    <property type="match status" value="1"/>
</dbReference>
<evidence type="ECO:0000313" key="3">
    <source>
        <dbReference type="Proteomes" id="UP000530060"/>
    </source>
</evidence>
<proteinExistence type="predicted"/>
<evidence type="ECO:0000313" key="2">
    <source>
        <dbReference type="EMBL" id="CAD0005243.1"/>
    </source>
</evidence>
<protein>
    <submittedName>
        <fullName evidence="2">Plasmid stabilization protein</fullName>
    </submittedName>
</protein>
<keyword evidence="3" id="KW-1185">Reference proteome</keyword>
<dbReference type="Gene3D" id="3.30.2310.20">
    <property type="entry name" value="RelE-like"/>
    <property type="match status" value="1"/>
</dbReference>
<dbReference type="InterPro" id="IPR007712">
    <property type="entry name" value="RelE/ParE_toxin"/>
</dbReference>
<dbReference type="EMBL" id="CAIJDP010000070">
    <property type="protein sequence ID" value="CAD0005243.1"/>
    <property type="molecule type" value="Genomic_DNA"/>
</dbReference>
<dbReference type="RefSeq" id="WP_180909189.1">
    <property type="nucleotide sequence ID" value="NZ_CAIJDP010000070.1"/>
</dbReference>
<dbReference type="AlphaFoldDB" id="A0A6V6Z0I9"/>
<accession>A0A6V6Z0I9</accession>
<keyword evidence="1" id="KW-1277">Toxin-antitoxin system</keyword>
<dbReference type="Proteomes" id="UP000530060">
    <property type="component" value="Unassembled WGS sequence"/>
</dbReference>
<evidence type="ECO:0000256" key="1">
    <source>
        <dbReference type="ARBA" id="ARBA00022649"/>
    </source>
</evidence>
<gene>
    <name evidence="2" type="ORF">FLAT13_02656</name>
</gene>
<sequence>MGLEIYWTDFSKKELKNIFDYYKEEASLNVARNVVLGITKEAAKLKKNPTIGQEELLDKDSRDFRYLVFKNYKIIYWVNLEKNRIEVFDIFDTRQNPTKIKRTK</sequence>